<keyword evidence="2" id="KW-0812">Transmembrane</keyword>
<keyword evidence="2" id="KW-1133">Transmembrane helix</keyword>
<evidence type="ECO:0000256" key="1">
    <source>
        <dbReference type="SAM" id="MobiDB-lite"/>
    </source>
</evidence>
<organism evidence="3 4">
    <name type="scientific">Microvirga aerophila</name>
    <dbReference type="NCBI Taxonomy" id="670291"/>
    <lineage>
        <taxon>Bacteria</taxon>
        <taxon>Pseudomonadati</taxon>
        <taxon>Pseudomonadota</taxon>
        <taxon>Alphaproteobacteria</taxon>
        <taxon>Hyphomicrobiales</taxon>
        <taxon>Methylobacteriaceae</taxon>
        <taxon>Microvirga</taxon>
    </lineage>
</organism>
<protein>
    <submittedName>
        <fullName evidence="3">Uncharacterized protein</fullName>
    </submittedName>
</protein>
<reference evidence="3 4" key="1">
    <citation type="submission" date="2019-07" db="EMBL/GenBank/DDBJ databases">
        <title>Whole genome shotgun sequence of Microvirga aerophila NBRC 106136.</title>
        <authorList>
            <person name="Hosoyama A."/>
            <person name="Uohara A."/>
            <person name="Ohji S."/>
            <person name="Ichikawa N."/>
        </authorList>
    </citation>
    <scope>NUCLEOTIDE SEQUENCE [LARGE SCALE GENOMIC DNA]</scope>
    <source>
        <strain evidence="3 4">NBRC 106136</strain>
    </source>
</reference>
<dbReference type="RefSeq" id="WP_162815802.1">
    <property type="nucleotide sequence ID" value="NZ_BJYU01000294.1"/>
</dbReference>
<dbReference type="Proteomes" id="UP000321085">
    <property type="component" value="Unassembled WGS sequence"/>
</dbReference>
<accession>A0A512C462</accession>
<dbReference type="EMBL" id="BJYU01000294">
    <property type="protein sequence ID" value="GEO19006.1"/>
    <property type="molecule type" value="Genomic_DNA"/>
</dbReference>
<name>A0A512C462_9HYPH</name>
<sequence length="50" mass="5290">MSSVKTGPKNCPLKSGNETHPEQRSFPVVPTLIGVVVAMNVASVILTLIE</sequence>
<keyword evidence="4" id="KW-1185">Reference proteome</keyword>
<feature type="region of interest" description="Disordered" evidence="1">
    <location>
        <begin position="1"/>
        <end position="24"/>
    </location>
</feature>
<evidence type="ECO:0000313" key="3">
    <source>
        <dbReference type="EMBL" id="GEO19006.1"/>
    </source>
</evidence>
<keyword evidence="2" id="KW-0472">Membrane</keyword>
<proteinExistence type="predicted"/>
<evidence type="ECO:0000256" key="2">
    <source>
        <dbReference type="SAM" id="Phobius"/>
    </source>
</evidence>
<feature type="transmembrane region" description="Helical" evidence="2">
    <location>
        <begin position="28"/>
        <end position="49"/>
    </location>
</feature>
<evidence type="ECO:0000313" key="4">
    <source>
        <dbReference type="Proteomes" id="UP000321085"/>
    </source>
</evidence>
<gene>
    <name evidence="3" type="ORF">MAE02_67020</name>
</gene>
<dbReference type="AlphaFoldDB" id="A0A512C462"/>
<comment type="caution">
    <text evidence="3">The sequence shown here is derived from an EMBL/GenBank/DDBJ whole genome shotgun (WGS) entry which is preliminary data.</text>
</comment>